<keyword evidence="5 11" id="KW-0479">Metal-binding</keyword>
<dbReference type="GO" id="GO:0016114">
    <property type="term" value="P:terpenoid biosynthetic process"/>
    <property type="evidence" value="ECO:0007669"/>
    <property type="project" value="UniProtKB-UniRule"/>
</dbReference>
<dbReference type="Pfam" id="PF02779">
    <property type="entry name" value="Transket_pyr"/>
    <property type="match status" value="1"/>
</dbReference>
<dbReference type="EMBL" id="QWET01000016">
    <property type="protein sequence ID" value="RIH63786.1"/>
    <property type="molecule type" value="Genomic_DNA"/>
</dbReference>
<dbReference type="GO" id="GO:0030976">
    <property type="term" value="F:thiamine pyrophosphate binding"/>
    <property type="evidence" value="ECO:0007669"/>
    <property type="project" value="UniProtKB-UniRule"/>
</dbReference>
<dbReference type="GO" id="GO:0009228">
    <property type="term" value="P:thiamine biosynthetic process"/>
    <property type="evidence" value="ECO:0007669"/>
    <property type="project" value="UniProtKB-UniRule"/>
</dbReference>
<comment type="cofactor">
    <cofactor evidence="11">
        <name>Mg(2+)</name>
        <dbReference type="ChEBI" id="CHEBI:18420"/>
    </cofactor>
    <text evidence="11">Binds 1 Mg(2+) ion per subunit.</text>
</comment>
<dbReference type="CDD" id="cd07033">
    <property type="entry name" value="TPP_PYR_DXS_TK_like"/>
    <property type="match status" value="1"/>
</dbReference>
<dbReference type="RefSeq" id="WP_119351244.1">
    <property type="nucleotide sequence ID" value="NZ_QWET01000016.1"/>
</dbReference>
<dbReference type="SMART" id="SM00861">
    <property type="entry name" value="Transket_pyr"/>
    <property type="match status" value="1"/>
</dbReference>
<organism evidence="13 14">
    <name type="scientific">Mariniphaga sediminis</name>
    <dbReference type="NCBI Taxonomy" id="1628158"/>
    <lineage>
        <taxon>Bacteria</taxon>
        <taxon>Pseudomonadati</taxon>
        <taxon>Bacteroidota</taxon>
        <taxon>Bacteroidia</taxon>
        <taxon>Marinilabiliales</taxon>
        <taxon>Prolixibacteraceae</taxon>
        <taxon>Mariniphaga</taxon>
    </lineage>
</organism>
<comment type="subunit">
    <text evidence="3 11">Homodimer.</text>
</comment>
<comment type="catalytic activity">
    <reaction evidence="11">
        <text>D-glyceraldehyde 3-phosphate + pyruvate + H(+) = 1-deoxy-D-xylulose 5-phosphate + CO2</text>
        <dbReference type="Rhea" id="RHEA:12605"/>
        <dbReference type="ChEBI" id="CHEBI:15361"/>
        <dbReference type="ChEBI" id="CHEBI:15378"/>
        <dbReference type="ChEBI" id="CHEBI:16526"/>
        <dbReference type="ChEBI" id="CHEBI:57792"/>
        <dbReference type="ChEBI" id="CHEBI:59776"/>
        <dbReference type="EC" id="2.2.1.7"/>
    </reaction>
</comment>
<feature type="binding site" evidence="11">
    <location>
        <begin position="152"/>
        <end position="153"/>
    </location>
    <ligand>
        <name>thiamine diphosphate</name>
        <dbReference type="ChEBI" id="CHEBI:58937"/>
    </ligand>
</feature>
<evidence type="ECO:0000259" key="12">
    <source>
        <dbReference type="SMART" id="SM00861"/>
    </source>
</evidence>
<dbReference type="Pfam" id="PF02780">
    <property type="entry name" value="Transketolase_C"/>
    <property type="match status" value="1"/>
</dbReference>
<evidence type="ECO:0000256" key="3">
    <source>
        <dbReference type="ARBA" id="ARBA00011738"/>
    </source>
</evidence>
<evidence type="ECO:0000256" key="7">
    <source>
        <dbReference type="ARBA" id="ARBA00022977"/>
    </source>
</evidence>
<comment type="pathway">
    <text evidence="1 11">Metabolic intermediate biosynthesis; 1-deoxy-D-xylulose 5-phosphate biosynthesis; 1-deoxy-D-xylulose 5-phosphate from D-glyceraldehyde 3-phosphate and pyruvate: step 1/1.</text>
</comment>
<feature type="binding site" evidence="11">
    <location>
        <position position="180"/>
    </location>
    <ligand>
        <name>Mg(2+)</name>
        <dbReference type="ChEBI" id="CHEBI:18420"/>
    </ligand>
</feature>
<dbReference type="FunFam" id="3.40.50.970:FF:000005">
    <property type="entry name" value="1-deoxy-D-xylulose-5-phosphate synthase"/>
    <property type="match status" value="1"/>
</dbReference>
<dbReference type="UniPathway" id="UPA00064">
    <property type="reaction ID" value="UER00091"/>
</dbReference>
<comment type="similarity">
    <text evidence="2 11">Belongs to the transketolase family. DXPS subfamily.</text>
</comment>
<protein>
    <recommendedName>
        <fullName evidence="11">1-deoxy-D-xylulose-5-phosphate synthase</fullName>
        <ecNumber evidence="11">2.2.1.7</ecNumber>
    </recommendedName>
    <alternativeName>
        <fullName evidence="11">1-deoxyxylulose-5-phosphate synthase</fullName>
        <shortName evidence="11">DXP synthase</shortName>
        <shortName evidence="11">DXPS</shortName>
    </alternativeName>
</protein>
<keyword evidence="7 11" id="KW-0784">Thiamine biosynthesis</keyword>
<evidence type="ECO:0000313" key="14">
    <source>
        <dbReference type="Proteomes" id="UP000266441"/>
    </source>
</evidence>
<dbReference type="InterPro" id="IPR020826">
    <property type="entry name" value="Transketolase_BS"/>
</dbReference>
<evidence type="ECO:0000256" key="11">
    <source>
        <dbReference type="HAMAP-Rule" id="MF_00315"/>
    </source>
</evidence>
<dbReference type="GO" id="GO:0000287">
    <property type="term" value="F:magnesium ion binding"/>
    <property type="evidence" value="ECO:0007669"/>
    <property type="project" value="UniProtKB-UniRule"/>
</dbReference>
<evidence type="ECO:0000256" key="8">
    <source>
        <dbReference type="ARBA" id="ARBA00023052"/>
    </source>
</evidence>
<feature type="binding site" evidence="11">
    <location>
        <begin position="119"/>
        <end position="121"/>
    </location>
    <ligand>
        <name>thiamine diphosphate</name>
        <dbReference type="ChEBI" id="CHEBI:58937"/>
    </ligand>
</feature>
<reference evidence="13 14" key="1">
    <citation type="journal article" date="2015" name="Int. J. Syst. Evol. Microbiol.">
        <title>Mariniphaga sediminis sp. nov., isolated from coastal sediment.</title>
        <authorList>
            <person name="Wang F.Q."/>
            <person name="Shen Q.Y."/>
            <person name="Chen G.J."/>
            <person name="Du Z.J."/>
        </authorList>
    </citation>
    <scope>NUCLEOTIDE SEQUENCE [LARGE SCALE GENOMIC DNA]</scope>
    <source>
        <strain evidence="13 14">SY21</strain>
    </source>
</reference>
<dbReference type="Gene3D" id="3.40.50.920">
    <property type="match status" value="1"/>
</dbReference>
<evidence type="ECO:0000256" key="9">
    <source>
        <dbReference type="ARBA" id="ARBA00023229"/>
    </source>
</evidence>
<proteinExistence type="inferred from homology"/>
<dbReference type="AlphaFoldDB" id="A0A399CX44"/>
<evidence type="ECO:0000256" key="10">
    <source>
        <dbReference type="ARBA" id="ARBA00055605"/>
    </source>
</evidence>
<keyword evidence="8 11" id="KW-0786">Thiamine pyrophosphate</keyword>
<dbReference type="HAMAP" id="MF_00315">
    <property type="entry name" value="DXP_synth"/>
    <property type="match status" value="1"/>
</dbReference>
<feature type="binding site" evidence="11">
    <location>
        <position position="180"/>
    </location>
    <ligand>
        <name>thiamine diphosphate</name>
        <dbReference type="ChEBI" id="CHEBI:58937"/>
    </ligand>
</feature>
<dbReference type="FunFam" id="3.40.50.920:FF:000002">
    <property type="entry name" value="1-deoxy-D-xylulose-5-phosphate synthase"/>
    <property type="match status" value="1"/>
</dbReference>
<evidence type="ECO:0000256" key="2">
    <source>
        <dbReference type="ARBA" id="ARBA00011081"/>
    </source>
</evidence>
<evidence type="ECO:0000256" key="6">
    <source>
        <dbReference type="ARBA" id="ARBA00022842"/>
    </source>
</evidence>
<gene>
    <name evidence="11" type="primary">dxs</name>
    <name evidence="13" type="ORF">D1164_17780</name>
</gene>
<dbReference type="Proteomes" id="UP000266441">
    <property type="component" value="Unassembled WGS sequence"/>
</dbReference>
<dbReference type="SUPFAM" id="SSF52518">
    <property type="entry name" value="Thiamin diphosphate-binding fold (THDP-binding)"/>
    <property type="match status" value="2"/>
</dbReference>
<feature type="domain" description="Transketolase-like pyrimidine-binding" evidence="12">
    <location>
        <begin position="326"/>
        <end position="491"/>
    </location>
</feature>
<dbReference type="EC" id="2.2.1.7" evidence="11"/>
<feature type="binding site" evidence="11">
    <location>
        <position position="377"/>
    </location>
    <ligand>
        <name>thiamine diphosphate</name>
        <dbReference type="ChEBI" id="CHEBI:58937"/>
    </ligand>
</feature>
<dbReference type="PROSITE" id="PS00802">
    <property type="entry name" value="TRANSKETOLASE_2"/>
    <property type="match status" value="1"/>
</dbReference>
<dbReference type="PANTHER" id="PTHR43322">
    <property type="entry name" value="1-D-DEOXYXYLULOSE 5-PHOSPHATE SYNTHASE-RELATED"/>
    <property type="match status" value="1"/>
</dbReference>
<dbReference type="GO" id="GO:0005829">
    <property type="term" value="C:cytosol"/>
    <property type="evidence" value="ECO:0007669"/>
    <property type="project" value="TreeGrafter"/>
</dbReference>
<dbReference type="PANTHER" id="PTHR43322:SF5">
    <property type="entry name" value="1-DEOXY-D-XYLULOSE-5-PHOSPHATE SYNTHASE, CHLOROPLASTIC"/>
    <property type="match status" value="1"/>
</dbReference>
<feature type="binding site" evidence="11">
    <location>
        <position position="292"/>
    </location>
    <ligand>
        <name>thiamine diphosphate</name>
        <dbReference type="ChEBI" id="CHEBI:58937"/>
    </ligand>
</feature>
<dbReference type="InterPro" id="IPR033248">
    <property type="entry name" value="Transketolase_C"/>
</dbReference>
<dbReference type="OrthoDB" id="9803371at2"/>
<evidence type="ECO:0000256" key="4">
    <source>
        <dbReference type="ARBA" id="ARBA00022679"/>
    </source>
</evidence>
<dbReference type="NCBIfam" id="TIGR00204">
    <property type="entry name" value="dxs"/>
    <property type="match status" value="1"/>
</dbReference>
<dbReference type="GO" id="GO:0008661">
    <property type="term" value="F:1-deoxy-D-xylulose-5-phosphate synthase activity"/>
    <property type="evidence" value="ECO:0007669"/>
    <property type="project" value="UniProtKB-UniRule"/>
</dbReference>
<keyword evidence="4 11" id="KW-0808">Transferase</keyword>
<accession>A0A399CX44</accession>
<comment type="function">
    <text evidence="10 11">Catalyzes the acyloin condensation reaction between C atoms 2 and 3 of pyruvate and glyceraldehyde 3-phosphate to yield 1-deoxy-D-xylulose-5-phosphate (DXP).</text>
</comment>
<evidence type="ECO:0000256" key="1">
    <source>
        <dbReference type="ARBA" id="ARBA00004980"/>
    </source>
</evidence>
<keyword evidence="14" id="KW-1185">Reference proteome</keyword>
<feature type="binding site" evidence="11">
    <location>
        <position position="78"/>
    </location>
    <ligand>
        <name>thiamine diphosphate</name>
        <dbReference type="ChEBI" id="CHEBI:58937"/>
    </ligand>
</feature>
<feature type="binding site" evidence="11">
    <location>
        <position position="151"/>
    </location>
    <ligand>
        <name>Mg(2+)</name>
        <dbReference type="ChEBI" id="CHEBI:18420"/>
    </ligand>
</feature>
<name>A0A399CX44_9BACT</name>
<dbReference type="Gene3D" id="3.40.50.970">
    <property type="match status" value="2"/>
</dbReference>
<dbReference type="InterPro" id="IPR005477">
    <property type="entry name" value="Dxylulose-5-P_synthase"/>
</dbReference>
<sequence>MVKVKEKLLENIYSPADLKKLQPADLPDVCDELREFIIDVVSTNPGHFGASLGVVELTVALHYVYNTPRDLLVWDVGHQAYGHKILTGRRENFHTNRKLKGISGFPRREESEYDTFGVGHSSTSISAALGMAVASNLKKEDDRKIVAVIGDGAMTGGMAFEALNNAGACKANLLVILNDNNMAIDPNSGVIGQYLLNISKSHAYNKVKKEVWEGLGKLDGFGKTTRKFIQKNQHALKNMLLRENNLFEAFDFRYFGPIDGHDVEYLTEVLNDLKDIPGPKLLHVITKKGKGFRQAEMDQIKFHSPGLFNKETGEIYSSDCPSKKKHKFQNVFGETLLELAEQNEKIVGITPAMPTGCSMNLMIEKMPHRAFDVGIAEQHAVTFAAGLATQGMVPFCNIYSTFMQRAYDQIIHDVAIQNLPVIFCLDRGGLVGEDGPTHHGAFDIAYMRTVPNIIVAAPMDEVDLRNLMYTAQLGELKQPISIRYPRGSGNISDWKKPFEKIGIGKGRQLSDGQDLAILTIGKSGIFAQQAVKVLAEKEAISAAHFDMRFVKPLDEELLLKILKKYRLILTVEDGAIKGGFGSAVLEFMAEKGLSAHVRMLGIPDRFIEHGPSEDLYRICGIDEEGIVQAACEMSGK</sequence>
<keyword evidence="9 11" id="KW-0414">Isoprene biosynthesis</keyword>
<dbReference type="InterPro" id="IPR009014">
    <property type="entry name" value="Transketo_C/PFOR_II"/>
</dbReference>
<evidence type="ECO:0000313" key="13">
    <source>
        <dbReference type="EMBL" id="RIH63786.1"/>
    </source>
</evidence>
<evidence type="ECO:0000256" key="5">
    <source>
        <dbReference type="ARBA" id="ARBA00022723"/>
    </source>
</evidence>
<comment type="caution">
    <text evidence="13">The sequence shown here is derived from an EMBL/GenBank/DDBJ whole genome shotgun (WGS) entry which is preliminary data.</text>
</comment>
<keyword evidence="6 11" id="KW-0460">Magnesium</keyword>
<dbReference type="InterPro" id="IPR029061">
    <property type="entry name" value="THDP-binding"/>
</dbReference>
<dbReference type="NCBIfam" id="NF003933">
    <property type="entry name" value="PRK05444.2-2"/>
    <property type="match status" value="1"/>
</dbReference>
<dbReference type="CDD" id="cd02007">
    <property type="entry name" value="TPP_DXS"/>
    <property type="match status" value="1"/>
</dbReference>
<dbReference type="Pfam" id="PF13292">
    <property type="entry name" value="DXP_synthase_N"/>
    <property type="match status" value="1"/>
</dbReference>
<comment type="cofactor">
    <cofactor evidence="11">
        <name>thiamine diphosphate</name>
        <dbReference type="ChEBI" id="CHEBI:58937"/>
    </cofactor>
    <text evidence="11">Binds 1 thiamine pyrophosphate per subunit.</text>
</comment>
<dbReference type="GO" id="GO:0019288">
    <property type="term" value="P:isopentenyl diphosphate biosynthetic process, methylerythritol 4-phosphate pathway"/>
    <property type="evidence" value="ECO:0007669"/>
    <property type="project" value="TreeGrafter"/>
</dbReference>
<dbReference type="InterPro" id="IPR005475">
    <property type="entry name" value="Transketolase-like_Pyr-bd"/>
</dbReference>
<dbReference type="SUPFAM" id="SSF52922">
    <property type="entry name" value="TK C-terminal domain-like"/>
    <property type="match status" value="1"/>
</dbReference>